<comment type="pathway">
    <text evidence="7">Cell wall biogenesis; peptidoglycan biosynthesis.</text>
</comment>
<dbReference type="PANTHER" id="PTHR21198:SF3">
    <property type="entry name" value="GLUTAMATE RACEMASE"/>
    <property type="match status" value="1"/>
</dbReference>
<keyword evidence="5 7" id="KW-0413">Isomerase</keyword>
<reference evidence="8" key="1">
    <citation type="submission" date="2020-08" db="EMBL/GenBank/DDBJ databases">
        <title>Genome public.</title>
        <authorList>
            <person name="Liu C."/>
            <person name="Sun Q."/>
        </authorList>
    </citation>
    <scope>NUCLEOTIDE SEQUENCE</scope>
    <source>
        <strain evidence="8">BX1005</strain>
    </source>
</reference>
<dbReference type="InterPro" id="IPR004391">
    <property type="entry name" value="Glu_race"/>
</dbReference>
<evidence type="ECO:0000313" key="8">
    <source>
        <dbReference type="EMBL" id="MBC5713069.1"/>
    </source>
</evidence>
<evidence type="ECO:0000256" key="3">
    <source>
        <dbReference type="ARBA" id="ARBA00022960"/>
    </source>
</evidence>
<proteinExistence type="inferred from homology"/>
<evidence type="ECO:0000256" key="7">
    <source>
        <dbReference type="HAMAP-Rule" id="MF_00258"/>
    </source>
</evidence>
<comment type="function">
    <text evidence="7">Provides the (R)-glutamate required for cell wall biosynthesis.</text>
</comment>
<dbReference type="PROSITE" id="PS00923">
    <property type="entry name" value="ASP_GLU_RACEMASE_1"/>
    <property type="match status" value="1"/>
</dbReference>
<dbReference type="GO" id="GO:0071555">
    <property type="term" value="P:cell wall organization"/>
    <property type="evidence" value="ECO:0007669"/>
    <property type="project" value="UniProtKB-KW"/>
</dbReference>
<evidence type="ECO:0000256" key="6">
    <source>
        <dbReference type="ARBA" id="ARBA00023316"/>
    </source>
</evidence>
<name>A0A923LLI7_9FIRM</name>
<dbReference type="InterPro" id="IPR015942">
    <property type="entry name" value="Asp/Glu/hydantoin_racemase"/>
</dbReference>
<dbReference type="GO" id="GO:0009252">
    <property type="term" value="P:peptidoglycan biosynthetic process"/>
    <property type="evidence" value="ECO:0007669"/>
    <property type="project" value="UniProtKB-UniRule"/>
</dbReference>
<gene>
    <name evidence="7" type="primary">murI</name>
    <name evidence="8" type="ORF">H8S17_02390</name>
</gene>
<evidence type="ECO:0000313" key="9">
    <source>
        <dbReference type="Proteomes" id="UP000606720"/>
    </source>
</evidence>
<dbReference type="GO" id="GO:0008360">
    <property type="term" value="P:regulation of cell shape"/>
    <property type="evidence" value="ECO:0007669"/>
    <property type="project" value="UniProtKB-KW"/>
</dbReference>
<comment type="caution">
    <text evidence="8">The sequence shown here is derived from an EMBL/GenBank/DDBJ whole genome shotgun (WGS) entry which is preliminary data.</text>
</comment>
<dbReference type="PROSITE" id="PS00924">
    <property type="entry name" value="ASP_GLU_RACEMASE_2"/>
    <property type="match status" value="1"/>
</dbReference>
<dbReference type="EMBL" id="JACOPH010000001">
    <property type="protein sequence ID" value="MBC5713069.1"/>
    <property type="molecule type" value="Genomic_DNA"/>
</dbReference>
<keyword evidence="6 7" id="KW-0961">Cell wall biogenesis/degradation</keyword>
<feature type="active site" description="Proton donor/acceptor" evidence="7">
    <location>
        <position position="81"/>
    </location>
</feature>
<dbReference type="InterPro" id="IPR033134">
    <property type="entry name" value="Asp/Glu_racemase_AS_2"/>
</dbReference>
<dbReference type="PANTHER" id="PTHR21198">
    <property type="entry name" value="GLUTAMATE RACEMASE"/>
    <property type="match status" value="1"/>
</dbReference>
<evidence type="ECO:0000256" key="5">
    <source>
        <dbReference type="ARBA" id="ARBA00023235"/>
    </source>
</evidence>
<keyword evidence="9" id="KW-1185">Reference proteome</keyword>
<feature type="active site" description="Proton donor/acceptor" evidence="7">
    <location>
        <position position="192"/>
    </location>
</feature>
<evidence type="ECO:0000256" key="1">
    <source>
        <dbReference type="ARBA" id="ARBA00001602"/>
    </source>
</evidence>
<dbReference type="InterPro" id="IPR018187">
    <property type="entry name" value="Asp/Glu_racemase_AS_1"/>
</dbReference>
<organism evidence="8 9">
    <name type="scientific">Roseburia zhanii</name>
    <dbReference type="NCBI Taxonomy" id="2763064"/>
    <lineage>
        <taxon>Bacteria</taxon>
        <taxon>Bacillati</taxon>
        <taxon>Bacillota</taxon>
        <taxon>Clostridia</taxon>
        <taxon>Lachnospirales</taxon>
        <taxon>Lachnospiraceae</taxon>
        <taxon>Roseburia</taxon>
    </lineage>
</organism>
<dbReference type="Pfam" id="PF01177">
    <property type="entry name" value="Asp_Glu_race"/>
    <property type="match status" value="1"/>
</dbReference>
<dbReference type="FunFam" id="3.40.50.1860:FF:000001">
    <property type="entry name" value="Glutamate racemase"/>
    <property type="match status" value="1"/>
</dbReference>
<dbReference type="SUPFAM" id="SSF53681">
    <property type="entry name" value="Aspartate/glutamate racemase"/>
    <property type="match status" value="2"/>
</dbReference>
<dbReference type="Gene3D" id="3.40.50.1860">
    <property type="match status" value="2"/>
</dbReference>
<dbReference type="Proteomes" id="UP000606720">
    <property type="component" value="Unassembled WGS sequence"/>
</dbReference>
<dbReference type="NCBIfam" id="TIGR00067">
    <property type="entry name" value="glut_race"/>
    <property type="match status" value="1"/>
</dbReference>
<keyword evidence="4 7" id="KW-0573">Peptidoglycan synthesis</keyword>
<sequence length="265" mass="29783">MQEMTIEHNNEAPIAVFDSGVGGISVLRALLKEMPNENYWYYGDSKNAPYGTKSLEEVRGLTIAHVDHFLAEGAKGIVVACNTATSAAVRILRQKYPNVPIIGIEPALKPAVYSKNHPNVIVMATPMTIREEKFHNLMERYMDMANIIPMPCPGLMEYIEHGDIKSRELEQFLEKLFEPFEKKKIDAVVLGCTHYPFISEEIQKILGENVMLFEGGPGTARETKRRIEAAGLRSTKKGLGEVRIENSLQSEEQIALCRSLLYMLK</sequence>
<dbReference type="AlphaFoldDB" id="A0A923LLI7"/>
<feature type="binding site" evidence="7">
    <location>
        <begin position="193"/>
        <end position="194"/>
    </location>
    <ligand>
        <name>substrate</name>
    </ligand>
</feature>
<accession>A0A923LLI7</accession>
<dbReference type="InterPro" id="IPR001920">
    <property type="entry name" value="Asp/Glu_race"/>
</dbReference>
<keyword evidence="3 7" id="KW-0133">Cell shape</keyword>
<dbReference type="EC" id="5.1.1.3" evidence="2 7"/>
<dbReference type="RefSeq" id="WP_178051944.1">
    <property type="nucleotide sequence ID" value="NZ_JACOPH010000001.1"/>
</dbReference>
<feature type="binding site" evidence="7">
    <location>
        <begin position="18"/>
        <end position="19"/>
    </location>
    <ligand>
        <name>substrate</name>
    </ligand>
</feature>
<feature type="binding site" evidence="7">
    <location>
        <begin position="50"/>
        <end position="51"/>
    </location>
    <ligand>
        <name>substrate</name>
    </ligand>
</feature>
<evidence type="ECO:0000256" key="4">
    <source>
        <dbReference type="ARBA" id="ARBA00022984"/>
    </source>
</evidence>
<comment type="catalytic activity">
    <reaction evidence="1 7">
        <text>L-glutamate = D-glutamate</text>
        <dbReference type="Rhea" id="RHEA:12813"/>
        <dbReference type="ChEBI" id="CHEBI:29985"/>
        <dbReference type="ChEBI" id="CHEBI:29986"/>
        <dbReference type="EC" id="5.1.1.3"/>
    </reaction>
</comment>
<evidence type="ECO:0000256" key="2">
    <source>
        <dbReference type="ARBA" id="ARBA00013090"/>
    </source>
</evidence>
<comment type="similarity">
    <text evidence="7">Belongs to the aspartate/glutamate racemases family.</text>
</comment>
<dbReference type="GO" id="GO:0008881">
    <property type="term" value="F:glutamate racemase activity"/>
    <property type="evidence" value="ECO:0007669"/>
    <property type="project" value="UniProtKB-UniRule"/>
</dbReference>
<protein>
    <recommendedName>
        <fullName evidence="2 7">Glutamate racemase</fullName>
        <ecNumber evidence="2 7">5.1.1.3</ecNumber>
    </recommendedName>
</protein>
<dbReference type="HAMAP" id="MF_00258">
    <property type="entry name" value="Glu_racemase"/>
    <property type="match status" value="1"/>
</dbReference>
<feature type="binding site" evidence="7">
    <location>
        <begin position="82"/>
        <end position="83"/>
    </location>
    <ligand>
        <name>substrate</name>
    </ligand>
</feature>